<feature type="compositionally biased region" description="Polar residues" evidence="1">
    <location>
        <begin position="1"/>
        <end position="16"/>
    </location>
</feature>
<feature type="domain" description="POLO box" evidence="2">
    <location>
        <begin position="187"/>
        <end position="274"/>
    </location>
</feature>
<accession>A0AAD1Y2A8</accession>
<feature type="region of interest" description="Disordered" evidence="1">
    <location>
        <begin position="43"/>
        <end position="106"/>
    </location>
</feature>
<feature type="compositionally biased region" description="Polar residues" evidence="1">
    <location>
        <begin position="51"/>
        <end position="61"/>
    </location>
</feature>
<comment type="caution">
    <text evidence="3">The sequence shown here is derived from an EMBL/GenBank/DDBJ whole genome shotgun (WGS) entry which is preliminary data.</text>
</comment>
<organism evidence="3 4">
    <name type="scientific">Euplotes crassus</name>
    <dbReference type="NCBI Taxonomy" id="5936"/>
    <lineage>
        <taxon>Eukaryota</taxon>
        <taxon>Sar</taxon>
        <taxon>Alveolata</taxon>
        <taxon>Ciliophora</taxon>
        <taxon>Intramacronucleata</taxon>
        <taxon>Spirotrichea</taxon>
        <taxon>Hypotrichia</taxon>
        <taxon>Euplotida</taxon>
        <taxon>Euplotidae</taxon>
        <taxon>Moneuplotes</taxon>
    </lineage>
</organism>
<proteinExistence type="predicted"/>
<dbReference type="InterPro" id="IPR000959">
    <property type="entry name" value="POLO_box_dom"/>
</dbReference>
<evidence type="ECO:0000256" key="1">
    <source>
        <dbReference type="SAM" id="MobiDB-lite"/>
    </source>
</evidence>
<dbReference type="Pfam" id="PF00659">
    <property type="entry name" value="POLO_box"/>
    <property type="match status" value="1"/>
</dbReference>
<keyword evidence="4" id="KW-1185">Reference proteome</keyword>
<protein>
    <recommendedName>
        <fullName evidence="2">POLO box domain-containing protein</fullName>
    </recommendedName>
</protein>
<evidence type="ECO:0000313" key="3">
    <source>
        <dbReference type="EMBL" id="CAI2382600.1"/>
    </source>
</evidence>
<evidence type="ECO:0000259" key="2">
    <source>
        <dbReference type="PROSITE" id="PS50078"/>
    </source>
</evidence>
<dbReference type="AlphaFoldDB" id="A0AAD1Y2A8"/>
<dbReference type="Gene3D" id="3.30.1120.30">
    <property type="entry name" value="POLO box domain"/>
    <property type="match status" value="2"/>
</dbReference>
<reference evidence="3" key="1">
    <citation type="submission" date="2023-07" db="EMBL/GenBank/DDBJ databases">
        <authorList>
            <consortium name="AG Swart"/>
            <person name="Singh M."/>
            <person name="Singh A."/>
            <person name="Seah K."/>
            <person name="Emmerich C."/>
        </authorList>
    </citation>
    <scope>NUCLEOTIDE SEQUENCE</scope>
    <source>
        <strain evidence="3">DP1</strain>
    </source>
</reference>
<feature type="region of interest" description="Disordered" evidence="1">
    <location>
        <begin position="126"/>
        <end position="161"/>
    </location>
</feature>
<gene>
    <name evidence="3" type="ORF">ECRASSUSDP1_LOCUS24078</name>
</gene>
<feature type="compositionally biased region" description="Basic and acidic residues" evidence="1">
    <location>
        <begin position="62"/>
        <end position="73"/>
    </location>
</feature>
<feature type="region of interest" description="Disordered" evidence="1">
    <location>
        <begin position="461"/>
        <end position="491"/>
    </location>
</feature>
<sequence length="501" mass="57368">MAMTKSRSSNLKSLGQATAKRCRSIDSQQLPFEIKQTSIAENLRSKRKIRQQQPATPNNLELNKRPQIRKEGSWDESSVEAEELETKKYNPRFKPPKPSLMGSIQGFDSSNKAAYKSFQDDSKKKRKLNLYNSIDSRKQPSIKSKAHKKPKEEPSTAELIRSSINEPSKSFPLRNICNETGPLSTKYILISGFLKPKEKGLFAYRLSSGNYGILFPNSSKIVVSQDLFQFYYLRRSLKDGKSQFKASLHNFKKVPACLKSQLKEVYSALQSLCGKKLLHDFSNPESVDESFYLSQNIVYCNRIRQESSAFVFKMSNQILHIIFTDLTEIIFNEKELVSVIITKDSQILKANIGNNFHSYFTLAKNNEELHRKLVFAKEIFQRGNTMSVQKSTKKKYSLYMNPLSKKPTNCSMNLDYKPYPLKHNRKKTTSDVNYRTAREAIQNGAAQEIRKKLASQFYNFSRPGQKRNHPLLKNKSGLGKSSGHSLSNDFNNKALYHSNIS</sequence>
<name>A0AAD1Y2A8_EUPCR</name>
<feature type="compositionally biased region" description="Polar residues" evidence="1">
    <location>
        <begin position="130"/>
        <end position="142"/>
    </location>
</feature>
<dbReference type="SUPFAM" id="SSF82615">
    <property type="entry name" value="Polo-box domain"/>
    <property type="match status" value="1"/>
</dbReference>
<feature type="region of interest" description="Disordered" evidence="1">
    <location>
        <begin position="1"/>
        <end position="30"/>
    </location>
</feature>
<dbReference type="PROSITE" id="PS50078">
    <property type="entry name" value="POLO_BOX"/>
    <property type="match status" value="1"/>
</dbReference>
<evidence type="ECO:0000313" key="4">
    <source>
        <dbReference type="Proteomes" id="UP001295684"/>
    </source>
</evidence>
<dbReference type="Proteomes" id="UP001295684">
    <property type="component" value="Unassembled WGS sequence"/>
</dbReference>
<feature type="compositionally biased region" description="Low complexity" evidence="1">
    <location>
        <begin position="473"/>
        <end position="488"/>
    </location>
</feature>
<dbReference type="InterPro" id="IPR036947">
    <property type="entry name" value="POLO_box_dom_sf"/>
</dbReference>
<dbReference type="EMBL" id="CAMPGE010024783">
    <property type="protein sequence ID" value="CAI2382600.1"/>
    <property type="molecule type" value="Genomic_DNA"/>
</dbReference>